<dbReference type="AlphaFoldDB" id="A0A8J2WC34"/>
<dbReference type="PANTHER" id="PTHR11012">
    <property type="entry name" value="PROTEIN KINASE-LIKE DOMAIN-CONTAINING"/>
    <property type="match status" value="1"/>
</dbReference>
<evidence type="ECO:0000259" key="1">
    <source>
        <dbReference type="SMART" id="SM00587"/>
    </source>
</evidence>
<dbReference type="SUPFAM" id="SSF56112">
    <property type="entry name" value="Protein kinase-like (PK-like)"/>
    <property type="match status" value="1"/>
</dbReference>
<evidence type="ECO:0000313" key="3">
    <source>
        <dbReference type="Proteomes" id="UP000789390"/>
    </source>
</evidence>
<dbReference type="Gene3D" id="3.90.1200.10">
    <property type="match status" value="1"/>
</dbReference>
<proteinExistence type="predicted"/>
<dbReference type="SMART" id="SM00587">
    <property type="entry name" value="CHK"/>
    <property type="match status" value="1"/>
</dbReference>
<dbReference type="PANTHER" id="PTHR11012:SF30">
    <property type="entry name" value="PROTEIN KINASE-LIKE DOMAIN-CONTAINING"/>
    <property type="match status" value="1"/>
</dbReference>
<dbReference type="Proteomes" id="UP000789390">
    <property type="component" value="Unassembled WGS sequence"/>
</dbReference>
<name>A0A8J2WC34_9CRUS</name>
<evidence type="ECO:0000313" key="2">
    <source>
        <dbReference type="EMBL" id="CAH0112293.1"/>
    </source>
</evidence>
<comment type="caution">
    <text evidence="2">The sequence shown here is derived from an EMBL/GenBank/DDBJ whole genome shotgun (WGS) entry which is preliminary data.</text>
</comment>
<organism evidence="2 3">
    <name type="scientific">Daphnia galeata</name>
    <dbReference type="NCBI Taxonomy" id="27404"/>
    <lineage>
        <taxon>Eukaryota</taxon>
        <taxon>Metazoa</taxon>
        <taxon>Ecdysozoa</taxon>
        <taxon>Arthropoda</taxon>
        <taxon>Crustacea</taxon>
        <taxon>Branchiopoda</taxon>
        <taxon>Diplostraca</taxon>
        <taxon>Cladocera</taxon>
        <taxon>Anomopoda</taxon>
        <taxon>Daphniidae</taxon>
        <taxon>Daphnia</taxon>
    </lineage>
</organism>
<keyword evidence="3" id="KW-1185">Reference proteome</keyword>
<dbReference type="InterPro" id="IPR015897">
    <property type="entry name" value="CHK_kinase-like"/>
</dbReference>
<protein>
    <recommendedName>
        <fullName evidence="1">CHK kinase-like domain-containing protein</fullName>
    </recommendedName>
</protein>
<dbReference type="InterPro" id="IPR011009">
    <property type="entry name" value="Kinase-like_dom_sf"/>
</dbReference>
<dbReference type="Pfam" id="PF02958">
    <property type="entry name" value="EcKL"/>
    <property type="match status" value="1"/>
</dbReference>
<feature type="domain" description="CHK kinase-like" evidence="1">
    <location>
        <begin position="232"/>
        <end position="442"/>
    </location>
</feature>
<reference evidence="2" key="1">
    <citation type="submission" date="2021-11" db="EMBL/GenBank/DDBJ databases">
        <authorList>
            <person name="Schell T."/>
        </authorList>
    </citation>
    <scope>NUCLEOTIDE SEQUENCE</scope>
    <source>
        <strain evidence="2">M5</strain>
    </source>
</reference>
<dbReference type="InterPro" id="IPR004119">
    <property type="entry name" value="EcKL"/>
</dbReference>
<gene>
    <name evidence="2" type="ORF">DGAL_LOCUS16008</name>
</gene>
<dbReference type="OrthoDB" id="5396515at2759"/>
<sequence>MNPIAAPEDEGQAIEIQEKKEAQGLQSICKRKETCADVHLIRLILHRYRYRPSSSPLDSTTTRVEDKKQGEIKNLKQKQLFWAALFEEKKLASQLASIATKHVEGITYDDMPQYGQIHVKVESDSTLGDNFQSDTFIVTAQLTRTNNTVKDDTCISTLSTFVKVPSNSFLRQAAYEMRTHPREISMYHNLFRLLREVHEDEPIPLDDLIPDVYYSHIEDIIAGETDGSGTSTLLENLKAEGYLMADKVEGADLRHCHMALTSLAHYHALTLSAVRKWKDPATGKLSQVPSCAKFLVEEKTFYEYGMEKYIKNSFKCFLDFVQKEERPDLGEWLAELIQRLPEIILVDTLESSGPLACILHGDYWINNMLFKYHDESHTQVGEESSSIPLCLKMINFQVSRIGHPLSDVLYFFYTSTKPETREKHMLVLLRYYFGTLDANLLLLGVSLDDYTWQDFLADYKKRSLMWMFMGVMVLSGLLKSVSNLQDLDAEEKLKGPKPETNMETIKGEMGISLEMEETMKNMMVSYELSDSSTLSESLIKLMDEYELQLENYFRIQ</sequence>
<dbReference type="EMBL" id="CAKKLH010000325">
    <property type="protein sequence ID" value="CAH0112293.1"/>
    <property type="molecule type" value="Genomic_DNA"/>
</dbReference>
<accession>A0A8J2WC34</accession>